<protein>
    <submittedName>
        <fullName evidence="2">Uncharacterized protein</fullName>
    </submittedName>
</protein>
<accession>A0A915HGK5</accession>
<dbReference type="Proteomes" id="UP000887565">
    <property type="component" value="Unplaced"/>
</dbReference>
<organism evidence="1 2">
    <name type="scientific">Romanomermis culicivorax</name>
    <name type="common">Nematode worm</name>
    <dbReference type="NCBI Taxonomy" id="13658"/>
    <lineage>
        <taxon>Eukaryota</taxon>
        <taxon>Metazoa</taxon>
        <taxon>Ecdysozoa</taxon>
        <taxon>Nematoda</taxon>
        <taxon>Enoplea</taxon>
        <taxon>Dorylaimia</taxon>
        <taxon>Mermithida</taxon>
        <taxon>Mermithoidea</taxon>
        <taxon>Mermithidae</taxon>
        <taxon>Romanomermis</taxon>
    </lineage>
</organism>
<proteinExistence type="predicted"/>
<evidence type="ECO:0000313" key="1">
    <source>
        <dbReference type="Proteomes" id="UP000887565"/>
    </source>
</evidence>
<evidence type="ECO:0000313" key="2">
    <source>
        <dbReference type="WBParaSite" id="nRc.2.0.1.t00554-RA"/>
    </source>
</evidence>
<dbReference type="WBParaSite" id="nRc.2.0.1.t00554-RA">
    <property type="protein sequence ID" value="nRc.2.0.1.t00554-RA"/>
    <property type="gene ID" value="nRc.2.0.1.g00554"/>
</dbReference>
<dbReference type="AlphaFoldDB" id="A0A915HGK5"/>
<reference evidence="2" key="1">
    <citation type="submission" date="2022-11" db="UniProtKB">
        <authorList>
            <consortium name="WormBaseParasite"/>
        </authorList>
    </citation>
    <scope>IDENTIFICATION</scope>
</reference>
<keyword evidence="1" id="KW-1185">Reference proteome</keyword>
<sequence>MSRYRELCNEICSVLIEKQPILLLIQINIIQTLKNNMMTNLNCIKLQKTSTREKTKCHPKLLYKSNPKIFEKQLSSKVQKKIAIKFNRNQRRMKKRRLPAHGLKIPPAFKTFEIAMKFKICNPLRLCKDNLMQAISAKVASSSKGSMEPGTELFLMRCLEAFLGFPSKEGETTHGSMEPSAEEMGECERLMLDKELEDEIWLKRLLLRR</sequence>
<name>A0A915HGK5_ROMCU</name>